<accession>A0A1D1UVM9</accession>
<reference evidence="1 2" key="1">
    <citation type="journal article" date="2016" name="Nat. Commun.">
        <title>Extremotolerant tardigrade genome and improved radiotolerance of human cultured cells by tardigrade-unique protein.</title>
        <authorList>
            <person name="Hashimoto T."/>
            <person name="Horikawa D.D."/>
            <person name="Saito Y."/>
            <person name="Kuwahara H."/>
            <person name="Kozuka-Hata H."/>
            <person name="Shin-I T."/>
            <person name="Minakuchi Y."/>
            <person name="Ohishi K."/>
            <person name="Motoyama A."/>
            <person name="Aizu T."/>
            <person name="Enomoto A."/>
            <person name="Kondo K."/>
            <person name="Tanaka S."/>
            <person name="Hara Y."/>
            <person name="Koshikawa S."/>
            <person name="Sagara H."/>
            <person name="Miura T."/>
            <person name="Yokobori S."/>
            <person name="Miyagawa K."/>
            <person name="Suzuki Y."/>
            <person name="Kubo T."/>
            <person name="Oyama M."/>
            <person name="Kohara Y."/>
            <person name="Fujiyama A."/>
            <person name="Arakawa K."/>
            <person name="Katayama T."/>
            <person name="Toyoda A."/>
            <person name="Kunieda T."/>
        </authorList>
    </citation>
    <scope>NUCLEOTIDE SEQUENCE [LARGE SCALE GENOMIC DNA]</scope>
    <source>
        <strain evidence="1 2">YOKOZUNA-1</strain>
    </source>
</reference>
<comment type="caution">
    <text evidence="1">The sequence shown here is derived from an EMBL/GenBank/DDBJ whole genome shotgun (WGS) entry which is preliminary data.</text>
</comment>
<protein>
    <submittedName>
        <fullName evidence="1">Uncharacterized protein</fullName>
    </submittedName>
</protein>
<sequence>METEERYKHRERVDCNYISTIIHMLKFLTPPENALPVTDQILSIWRFFDPELSTREQCTKEQLSFLETFEARETIRTLTKNNRVLETKIRMEKDGISHLLQLSRSHLAKQRLDAPSTHVGGLPGLPAGVTNSPAAVLAPPVIMIVPDAVVEYAPEEARVEQGAITTTKIVGLDNLDDSSFLNWLMMPSPGECSRESSSN</sequence>
<gene>
    <name evidence="1" type="primary">RvY_05449</name>
    <name evidence="1" type="synonym">RvY_05449.1</name>
    <name evidence="1" type="ORF">RvY_05449-1</name>
</gene>
<keyword evidence="2" id="KW-1185">Reference proteome</keyword>
<organism evidence="1 2">
    <name type="scientific">Ramazzottius varieornatus</name>
    <name type="common">Water bear</name>
    <name type="synonym">Tardigrade</name>
    <dbReference type="NCBI Taxonomy" id="947166"/>
    <lineage>
        <taxon>Eukaryota</taxon>
        <taxon>Metazoa</taxon>
        <taxon>Ecdysozoa</taxon>
        <taxon>Tardigrada</taxon>
        <taxon>Eutardigrada</taxon>
        <taxon>Parachela</taxon>
        <taxon>Hypsibioidea</taxon>
        <taxon>Ramazzottiidae</taxon>
        <taxon>Ramazzottius</taxon>
    </lineage>
</organism>
<evidence type="ECO:0000313" key="2">
    <source>
        <dbReference type="Proteomes" id="UP000186922"/>
    </source>
</evidence>
<evidence type="ECO:0000313" key="1">
    <source>
        <dbReference type="EMBL" id="GAU93521.1"/>
    </source>
</evidence>
<proteinExistence type="predicted"/>
<name>A0A1D1UVM9_RAMVA</name>
<dbReference type="Proteomes" id="UP000186922">
    <property type="component" value="Unassembled WGS sequence"/>
</dbReference>
<dbReference type="EMBL" id="BDGG01000002">
    <property type="protein sequence ID" value="GAU93521.1"/>
    <property type="molecule type" value="Genomic_DNA"/>
</dbReference>
<dbReference type="AlphaFoldDB" id="A0A1D1UVM9"/>